<sequence>MELFMELAALTEVDKFNGTCCSDSSIAEQGKLDETCCSGLSTAEQGKLDETCCRGLSSAGSRISTLSLSWVMFSKIPSISPCNASTTWPRSISTSFSFAFSCACSSSLLDSFLASSSENSCSFRVFRADASRSSFAFSAAALSTSAAASLL</sequence>
<dbReference type="EMBL" id="GBRH01170443">
    <property type="protein sequence ID" value="JAE27453.1"/>
    <property type="molecule type" value="Transcribed_RNA"/>
</dbReference>
<accession>A0A0A9H3K4</accession>
<protein>
    <submittedName>
        <fullName evidence="1">Uncharacterized protein</fullName>
    </submittedName>
</protein>
<dbReference type="AlphaFoldDB" id="A0A0A9H3K4"/>
<name>A0A0A9H3K4_ARUDO</name>
<evidence type="ECO:0000313" key="1">
    <source>
        <dbReference type="EMBL" id="JAE27453.1"/>
    </source>
</evidence>
<reference evidence="1" key="2">
    <citation type="journal article" date="2015" name="Data Brief">
        <title>Shoot transcriptome of the giant reed, Arundo donax.</title>
        <authorList>
            <person name="Barrero R.A."/>
            <person name="Guerrero F.D."/>
            <person name="Moolhuijzen P."/>
            <person name="Goolsby J.A."/>
            <person name="Tidwell J."/>
            <person name="Bellgard S.E."/>
            <person name="Bellgard M.I."/>
        </authorList>
    </citation>
    <scope>NUCLEOTIDE SEQUENCE</scope>
    <source>
        <tissue evidence="1">Shoot tissue taken approximately 20 cm above the soil surface</tissue>
    </source>
</reference>
<proteinExistence type="predicted"/>
<reference evidence="1" key="1">
    <citation type="submission" date="2014-09" db="EMBL/GenBank/DDBJ databases">
        <authorList>
            <person name="Magalhaes I.L.F."/>
            <person name="Oliveira U."/>
            <person name="Santos F.R."/>
            <person name="Vidigal T.H.D.A."/>
            <person name="Brescovit A.D."/>
            <person name="Santos A.J."/>
        </authorList>
    </citation>
    <scope>NUCLEOTIDE SEQUENCE</scope>
    <source>
        <tissue evidence="1">Shoot tissue taken approximately 20 cm above the soil surface</tissue>
    </source>
</reference>
<organism evidence="1">
    <name type="scientific">Arundo donax</name>
    <name type="common">Giant reed</name>
    <name type="synonym">Donax arundinaceus</name>
    <dbReference type="NCBI Taxonomy" id="35708"/>
    <lineage>
        <taxon>Eukaryota</taxon>
        <taxon>Viridiplantae</taxon>
        <taxon>Streptophyta</taxon>
        <taxon>Embryophyta</taxon>
        <taxon>Tracheophyta</taxon>
        <taxon>Spermatophyta</taxon>
        <taxon>Magnoliopsida</taxon>
        <taxon>Liliopsida</taxon>
        <taxon>Poales</taxon>
        <taxon>Poaceae</taxon>
        <taxon>PACMAD clade</taxon>
        <taxon>Arundinoideae</taxon>
        <taxon>Arundineae</taxon>
        <taxon>Arundo</taxon>
    </lineage>
</organism>